<comment type="caution">
    <text evidence="1">The sequence shown here is derived from an EMBL/GenBank/DDBJ whole genome shotgun (WGS) entry which is preliminary data.</text>
</comment>
<name>A0ABS6L6C4_9GAMM</name>
<evidence type="ECO:0000313" key="2">
    <source>
        <dbReference type="Proteomes" id="UP000699865"/>
    </source>
</evidence>
<protein>
    <submittedName>
        <fullName evidence="1">Uncharacterized protein</fullName>
    </submittedName>
</protein>
<reference evidence="1 2" key="1">
    <citation type="submission" date="2021-03" db="EMBL/GenBank/DDBJ databases">
        <title>Five novel Rahnella species.</title>
        <authorList>
            <person name="Brady C."/>
            <person name="Asselin J."/>
            <person name="Beer S."/>
            <person name="Bruberg M.B."/>
            <person name="Crampton B."/>
            <person name="Venter S."/>
            <person name="Arnold D."/>
            <person name="Denman S."/>
        </authorList>
    </citation>
    <scope>NUCLEOTIDE SEQUENCE [LARGE SCALE GENOMIC DNA]</scope>
    <source>
        <strain evidence="1 2">L72c</strain>
    </source>
</reference>
<evidence type="ECO:0000313" key="1">
    <source>
        <dbReference type="EMBL" id="MBU9837329.1"/>
    </source>
</evidence>
<accession>A0ABS6L6C4</accession>
<dbReference type="RefSeq" id="WP_217139172.1">
    <property type="nucleotide sequence ID" value="NZ_JAFMOU010000072.1"/>
</dbReference>
<sequence length="100" mass="10551">MSGSGGFSSGAGVTTPCENLRFNTFLASPKPGALNVNIGDILQIELHGDSIVVLDHAVVIGGIACKESSRLRYCISQGNIYEASVLRKNGAQILISVYRI</sequence>
<gene>
    <name evidence="1" type="ORF">J1786_21240</name>
</gene>
<organism evidence="1 2">
    <name type="scientific">Rahnella perminowiae</name>
    <dbReference type="NCBI Taxonomy" id="2816244"/>
    <lineage>
        <taxon>Bacteria</taxon>
        <taxon>Pseudomonadati</taxon>
        <taxon>Pseudomonadota</taxon>
        <taxon>Gammaproteobacteria</taxon>
        <taxon>Enterobacterales</taxon>
        <taxon>Yersiniaceae</taxon>
        <taxon>Rahnella</taxon>
    </lineage>
</organism>
<keyword evidence="2" id="KW-1185">Reference proteome</keyword>
<dbReference type="EMBL" id="JAFMOU010000072">
    <property type="protein sequence ID" value="MBU9837329.1"/>
    <property type="molecule type" value="Genomic_DNA"/>
</dbReference>
<proteinExistence type="predicted"/>
<dbReference type="Proteomes" id="UP000699865">
    <property type="component" value="Unassembled WGS sequence"/>
</dbReference>